<organism evidence="1">
    <name type="scientific">marine sediment metagenome</name>
    <dbReference type="NCBI Taxonomy" id="412755"/>
    <lineage>
        <taxon>unclassified sequences</taxon>
        <taxon>metagenomes</taxon>
        <taxon>ecological metagenomes</taxon>
    </lineage>
</organism>
<evidence type="ECO:0000313" key="1">
    <source>
        <dbReference type="EMBL" id="KKN06865.1"/>
    </source>
</evidence>
<name>A0A0F9MHJ7_9ZZZZ</name>
<proteinExistence type="predicted"/>
<sequence>MKEKDRMSRDITNLVSKKLVTTETAIGALIYLGHDADNKLPYCCLIVVIAVVYKICQTWLDRRTNE</sequence>
<protein>
    <submittedName>
        <fullName evidence="1">Uncharacterized protein</fullName>
    </submittedName>
</protein>
<comment type="caution">
    <text evidence="1">The sequence shown here is derived from an EMBL/GenBank/DDBJ whole genome shotgun (WGS) entry which is preliminary data.</text>
</comment>
<gene>
    <name evidence="1" type="ORF">LCGC14_1072950</name>
</gene>
<accession>A0A0F9MHJ7</accession>
<dbReference type="AlphaFoldDB" id="A0A0F9MHJ7"/>
<reference evidence="1" key="1">
    <citation type="journal article" date="2015" name="Nature">
        <title>Complex archaea that bridge the gap between prokaryotes and eukaryotes.</title>
        <authorList>
            <person name="Spang A."/>
            <person name="Saw J.H."/>
            <person name="Jorgensen S.L."/>
            <person name="Zaremba-Niedzwiedzka K."/>
            <person name="Martijn J."/>
            <person name="Lind A.E."/>
            <person name="van Eijk R."/>
            <person name="Schleper C."/>
            <person name="Guy L."/>
            <person name="Ettema T.J."/>
        </authorList>
    </citation>
    <scope>NUCLEOTIDE SEQUENCE</scope>
</reference>
<dbReference type="EMBL" id="LAZR01004636">
    <property type="protein sequence ID" value="KKN06865.1"/>
    <property type="molecule type" value="Genomic_DNA"/>
</dbReference>